<dbReference type="EMBL" id="UZAE01012186">
    <property type="protein sequence ID" value="VDO03925.1"/>
    <property type="molecule type" value="Genomic_DNA"/>
</dbReference>
<evidence type="ECO:0000313" key="3">
    <source>
        <dbReference type="WBParaSite" id="HNAJ_0000806901-mRNA-1"/>
    </source>
</evidence>
<protein>
    <submittedName>
        <fullName evidence="1 3">Uncharacterized protein</fullName>
    </submittedName>
</protein>
<name>A0A0R3TLF0_RODNA</name>
<dbReference type="WBParaSite" id="HNAJ_0000806901-mRNA-1">
    <property type="protein sequence ID" value="HNAJ_0000806901-mRNA-1"/>
    <property type="gene ID" value="HNAJ_0000806901"/>
</dbReference>
<sequence>MGSEDQYIVYDDEATIETISEGRGGICVEEEEERMSVEKLDYGIEPEKMSLRESTQPQFLLKYSCESDEKDELTTNSPDLTIVDAEVAASVASLQTTRRQWFKGLRSRLRRFFLCCNAIEED</sequence>
<dbReference type="AlphaFoldDB" id="A0A0R3TLF0"/>
<reference evidence="3" key="1">
    <citation type="submission" date="2017-02" db="UniProtKB">
        <authorList>
            <consortium name="WormBaseParasite"/>
        </authorList>
    </citation>
    <scope>IDENTIFICATION</scope>
</reference>
<organism evidence="3">
    <name type="scientific">Rodentolepis nana</name>
    <name type="common">Dwarf tapeworm</name>
    <name type="synonym">Hymenolepis nana</name>
    <dbReference type="NCBI Taxonomy" id="102285"/>
    <lineage>
        <taxon>Eukaryota</taxon>
        <taxon>Metazoa</taxon>
        <taxon>Spiralia</taxon>
        <taxon>Lophotrochozoa</taxon>
        <taxon>Platyhelminthes</taxon>
        <taxon>Cestoda</taxon>
        <taxon>Eucestoda</taxon>
        <taxon>Cyclophyllidea</taxon>
        <taxon>Hymenolepididae</taxon>
        <taxon>Rodentolepis</taxon>
    </lineage>
</organism>
<keyword evidence="2" id="KW-1185">Reference proteome</keyword>
<accession>A0A0R3TLF0</accession>
<gene>
    <name evidence="1" type="ORF">HNAJ_LOCUS8065</name>
</gene>
<evidence type="ECO:0000313" key="2">
    <source>
        <dbReference type="Proteomes" id="UP000278807"/>
    </source>
</evidence>
<evidence type="ECO:0000313" key="1">
    <source>
        <dbReference type="EMBL" id="VDO03925.1"/>
    </source>
</evidence>
<reference evidence="1 2" key="2">
    <citation type="submission" date="2018-11" db="EMBL/GenBank/DDBJ databases">
        <authorList>
            <consortium name="Pathogen Informatics"/>
        </authorList>
    </citation>
    <scope>NUCLEOTIDE SEQUENCE [LARGE SCALE GENOMIC DNA]</scope>
</reference>
<dbReference type="Proteomes" id="UP000278807">
    <property type="component" value="Unassembled WGS sequence"/>
</dbReference>
<proteinExistence type="predicted"/>